<organism evidence="2 3">
    <name type="scientific">candidate division WOR-3 bacterium</name>
    <dbReference type="NCBI Taxonomy" id="2052148"/>
    <lineage>
        <taxon>Bacteria</taxon>
        <taxon>Bacteria division WOR-3</taxon>
    </lineage>
</organism>
<accession>A0A9C9EP36</accession>
<evidence type="ECO:0000313" key="3">
    <source>
        <dbReference type="Proteomes" id="UP000885826"/>
    </source>
</evidence>
<dbReference type="Proteomes" id="UP000885826">
    <property type="component" value="Unassembled WGS sequence"/>
</dbReference>
<feature type="non-terminal residue" evidence="2">
    <location>
        <position position="1"/>
    </location>
</feature>
<dbReference type="EMBL" id="DRIG01000093">
    <property type="protein sequence ID" value="HEC79237.1"/>
    <property type="molecule type" value="Genomic_DNA"/>
</dbReference>
<dbReference type="NCBIfam" id="TIGR04183">
    <property type="entry name" value="Por_Secre_tail"/>
    <property type="match status" value="1"/>
</dbReference>
<dbReference type="AlphaFoldDB" id="A0A9C9EP36"/>
<protein>
    <submittedName>
        <fullName evidence="2">T9SS type A sorting domain-containing protein</fullName>
    </submittedName>
</protein>
<gene>
    <name evidence="2" type="ORF">ENI34_08900</name>
</gene>
<comment type="caution">
    <text evidence="2">The sequence shown here is derived from an EMBL/GenBank/DDBJ whole genome shotgun (WGS) entry which is preliminary data.</text>
</comment>
<dbReference type="Pfam" id="PF18962">
    <property type="entry name" value="Por_Secre_tail"/>
    <property type="match status" value="1"/>
</dbReference>
<proteinExistence type="predicted"/>
<feature type="domain" description="Secretion system C-terminal sorting" evidence="1">
    <location>
        <begin position="142"/>
        <end position="207"/>
    </location>
</feature>
<evidence type="ECO:0000313" key="2">
    <source>
        <dbReference type="EMBL" id="HEC79237.1"/>
    </source>
</evidence>
<dbReference type="InterPro" id="IPR026444">
    <property type="entry name" value="Secre_tail"/>
</dbReference>
<evidence type="ECO:0000259" key="1">
    <source>
        <dbReference type="Pfam" id="PF18962"/>
    </source>
</evidence>
<reference evidence="2" key="1">
    <citation type="journal article" date="2020" name="mSystems">
        <title>Genome- and Community-Level Interaction Insights into Carbon Utilization and Element Cycling Functions of Hydrothermarchaeota in Hydrothermal Sediment.</title>
        <authorList>
            <person name="Zhou Z."/>
            <person name="Liu Y."/>
            <person name="Xu W."/>
            <person name="Pan J."/>
            <person name="Luo Z.H."/>
            <person name="Li M."/>
        </authorList>
    </citation>
    <scope>NUCLEOTIDE SEQUENCE</scope>
    <source>
        <strain evidence="2">HyVt-388</strain>
    </source>
</reference>
<sequence>RNLTWMYETTPYVGVAILDPPRSTPAANLALIDHALYVYPNSGLQDSIQLKFTAGTIQNPSSNRAYDWSTCNSAGPFTLAPGGSAVAAFAIVGGDNLADLQANADTAYNRYWNWPGVQEKPSGAVINGIKIYPVISHGQPFTLQYGFTQKTNVQVKIYDAIGRLVDQKDFGQLNGSGELRLNFNSQSQGVYFIKLKAGNTTKTAKIIWLR</sequence>
<name>A0A9C9EP36_UNCW3</name>